<evidence type="ECO:0000256" key="4">
    <source>
        <dbReference type="ARBA" id="ARBA00022801"/>
    </source>
</evidence>
<dbReference type="InterPro" id="IPR027417">
    <property type="entry name" value="P-loop_NTPase"/>
</dbReference>
<dbReference type="Gene3D" id="3.40.50.300">
    <property type="entry name" value="P-loop containing nucleotide triphosphate hydrolases"/>
    <property type="match status" value="1"/>
</dbReference>
<evidence type="ECO:0000256" key="3">
    <source>
        <dbReference type="ARBA" id="ARBA00022741"/>
    </source>
</evidence>
<evidence type="ECO:0000256" key="7">
    <source>
        <dbReference type="ARBA" id="ARBA00023125"/>
    </source>
</evidence>
<dbReference type="InterPro" id="IPR036185">
    <property type="entry name" value="DNA_heli_DnaB-like_N_sf"/>
</dbReference>
<dbReference type="EC" id="5.6.2.3" evidence="9"/>
<dbReference type="PROSITE" id="PS51199">
    <property type="entry name" value="SF4_HELICASE"/>
    <property type="match status" value="1"/>
</dbReference>
<dbReference type="EMBL" id="LILD01000001">
    <property type="protein sequence ID" value="KOO38524.1"/>
    <property type="molecule type" value="Genomic_DNA"/>
</dbReference>
<dbReference type="RefSeq" id="WP_053430797.1">
    <property type="nucleotide sequence ID" value="NZ_LILD02000041.1"/>
</dbReference>
<dbReference type="GO" id="GO:0006260">
    <property type="term" value="P:DNA replication"/>
    <property type="evidence" value="ECO:0007669"/>
    <property type="project" value="UniProtKB-KW"/>
</dbReference>
<comment type="catalytic activity">
    <reaction evidence="10">
        <text>ATP + H2O = ADP + phosphate + H(+)</text>
        <dbReference type="Rhea" id="RHEA:13065"/>
        <dbReference type="ChEBI" id="CHEBI:15377"/>
        <dbReference type="ChEBI" id="CHEBI:15378"/>
        <dbReference type="ChEBI" id="CHEBI:30616"/>
        <dbReference type="ChEBI" id="CHEBI:43474"/>
        <dbReference type="ChEBI" id="CHEBI:456216"/>
        <dbReference type="EC" id="5.6.2.3"/>
    </reaction>
</comment>
<dbReference type="InterPro" id="IPR007694">
    <property type="entry name" value="DNA_helicase_DnaB-like_C"/>
</dbReference>
<dbReference type="GO" id="GO:0043139">
    <property type="term" value="F:5'-3' DNA helicase activity"/>
    <property type="evidence" value="ECO:0007669"/>
    <property type="project" value="UniProtKB-EC"/>
</dbReference>
<dbReference type="Pfam" id="PF03796">
    <property type="entry name" value="DnaB_C"/>
    <property type="match status" value="1"/>
</dbReference>
<comment type="similarity">
    <text evidence="1">Belongs to the helicase family. DnaB subfamily.</text>
</comment>
<keyword evidence="6" id="KW-0067">ATP-binding</keyword>
<gene>
    <name evidence="12" type="ORF">AMD02_06400</name>
</gene>
<keyword evidence="2" id="KW-0235">DNA replication</keyword>
<dbReference type="Pfam" id="PF00772">
    <property type="entry name" value="DnaB"/>
    <property type="match status" value="1"/>
</dbReference>
<dbReference type="GO" id="GO:0005524">
    <property type="term" value="F:ATP binding"/>
    <property type="evidence" value="ECO:0007669"/>
    <property type="project" value="UniProtKB-KW"/>
</dbReference>
<dbReference type="SUPFAM" id="SSF52540">
    <property type="entry name" value="P-loop containing nucleoside triphosphate hydrolases"/>
    <property type="match status" value="1"/>
</dbReference>
<dbReference type="SUPFAM" id="SSF48024">
    <property type="entry name" value="N-terminal domain of DnaB helicase"/>
    <property type="match status" value="1"/>
</dbReference>
<evidence type="ECO:0000256" key="9">
    <source>
        <dbReference type="ARBA" id="ARBA00044969"/>
    </source>
</evidence>
<name>A0A0M0KID8_ALKHA</name>
<evidence type="ECO:0000256" key="8">
    <source>
        <dbReference type="ARBA" id="ARBA00023235"/>
    </source>
</evidence>
<keyword evidence="3" id="KW-0547">Nucleotide-binding</keyword>
<dbReference type="GO" id="GO:0016787">
    <property type="term" value="F:hydrolase activity"/>
    <property type="evidence" value="ECO:0007669"/>
    <property type="project" value="UniProtKB-KW"/>
</dbReference>
<dbReference type="Gene3D" id="1.10.860.10">
    <property type="entry name" value="DNAb Helicase, Chain A"/>
    <property type="match status" value="1"/>
</dbReference>
<reference evidence="12" key="1">
    <citation type="submission" date="2015-08" db="EMBL/GenBank/DDBJ databases">
        <title>Complete DNA Sequence of Pseudomonas syringae pv. actinidiae, the Causal Agent of Kiwifruit Canker Disease.</title>
        <authorList>
            <person name="Rikkerink E.H.A."/>
            <person name="Fineran P.C."/>
        </authorList>
    </citation>
    <scope>NUCLEOTIDE SEQUENCE</scope>
    <source>
        <strain evidence="12">DSM 13666</strain>
    </source>
</reference>
<evidence type="ECO:0000256" key="5">
    <source>
        <dbReference type="ARBA" id="ARBA00022806"/>
    </source>
</evidence>
<dbReference type="AlphaFoldDB" id="A0A0M0KID8"/>
<evidence type="ECO:0000256" key="2">
    <source>
        <dbReference type="ARBA" id="ARBA00022705"/>
    </source>
</evidence>
<keyword evidence="7" id="KW-0238">DNA-binding</keyword>
<proteinExistence type="inferred from homology"/>
<evidence type="ECO:0000256" key="10">
    <source>
        <dbReference type="ARBA" id="ARBA00048954"/>
    </source>
</evidence>
<evidence type="ECO:0000259" key="11">
    <source>
        <dbReference type="PROSITE" id="PS51199"/>
    </source>
</evidence>
<feature type="domain" description="SF4 helicase" evidence="11">
    <location>
        <begin position="165"/>
        <end position="428"/>
    </location>
</feature>
<dbReference type="PANTHER" id="PTHR30153:SF2">
    <property type="entry name" value="REPLICATIVE DNA HELICASE"/>
    <property type="match status" value="1"/>
</dbReference>
<keyword evidence="8" id="KW-0413">Isomerase</keyword>
<dbReference type="InterPro" id="IPR016136">
    <property type="entry name" value="DNA_helicase_N/primase_C"/>
</dbReference>
<dbReference type="GO" id="GO:0003677">
    <property type="term" value="F:DNA binding"/>
    <property type="evidence" value="ECO:0007669"/>
    <property type="project" value="UniProtKB-KW"/>
</dbReference>
<comment type="caution">
    <text evidence="12">The sequence shown here is derived from an EMBL/GenBank/DDBJ whole genome shotgun (WGS) entry which is preliminary data.</text>
</comment>
<dbReference type="PANTHER" id="PTHR30153">
    <property type="entry name" value="REPLICATIVE DNA HELICASE DNAB"/>
    <property type="match status" value="1"/>
</dbReference>
<dbReference type="PATRIC" id="fig|136160.3.peg.1582"/>
<accession>A0A0M0KID8</accession>
<organism evidence="12">
    <name type="scientific">Halalkalibacterium halodurans</name>
    <name type="common">Bacillus halodurans</name>
    <dbReference type="NCBI Taxonomy" id="86665"/>
    <lineage>
        <taxon>Bacteria</taxon>
        <taxon>Bacillati</taxon>
        <taxon>Bacillota</taxon>
        <taxon>Bacilli</taxon>
        <taxon>Bacillales</taxon>
        <taxon>Bacillaceae</taxon>
        <taxon>Halalkalibacterium (ex Joshi et al. 2022)</taxon>
    </lineage>
</organism>
<dbReference type="InterPro" id="IPR007693">
    <property type="entry name" value="DNA_helicase_DnaB-like_N"/>
</dbReference>
<evidence type="ECO:0000256" key="1">
    <source>
        <dbReference type="ARBA" id="ARBA00008428"/>
    </source>
</evidence>
<dbReference type="GO" id="GO:0005829">
    <property type="term" value="C:cytosol"/>
    <property type="evidence" value="ECO:0007669"/>
    <property type="project" value="TreeGrafter"/>
</dbReference>
<keyword evidence="5 12" id="KW-0347">Helicase</keyword>
<sequence>MSLIGASDIQAEQSVLGAVFLDQNTLDEISFLEPRDFSVERHQTLYQVMSYLHERNQPVDIITVSNEYNKFGQLDKQDVDYFAKLVDSCPTAANALYHAKAVRSKGIRRRGLVVAKELERLSIEPDVDDEEYFSKVEEKLEDLRPRDDGKLRSLKETRDSYFKHLNTKVHSIKTGFQQYDGWSNGLGRGDLHILAGRPSVGKTAMLLARSIGVAKTKGAGIVPIFSQEMDENELKDRMISYMTSIPFARIKQKNLSDIQWAKIEEAYEKLEELPIFIQDSPGITISEVRAKARQLKRQHGRIAMIAVDYLQIMNIPQKNNETRAQAIGRVTSTAKQIARELNCCFMMLSQMTRESEQKRKPQLSDLKESGSIEQDADVVEFLWHDPSDTVQEGKVVQQYIAKGRNIGVNEFRLCFKGWRQNFTELNDR</sequence>
<evidence type="ECO:0000313" key="12">
    <source>
        <dbReference type="EMBL" id="KOO38524.1"/>
    </source>
</evidence>
<protein>
    <recommendedName>
        <fullName evidence="9">DNA 5'-3' helicase</fullName>
        <ecNumber evidence="9">5.6.2.3</ecNumber>
    </recommendedName>
</protein>
<evidence type="ECO:0000256" key="6">
    <source>
        <dbReference type="ARBA" id="ARBA00022840"/>
    </source>
</evidence>
<keyword evidence="4" id="KW-0378">Hydrolase</keyword>